<proteinExistence type="predicted"/>
<reference evidence="1" key="1">
    <citation type="submission" date="2023-10" db="EMBL/GenBank/DDBJ databases">
        <authorList>
            <person name="Chen Y."/>
            <person name="Shah S."/>
            <person name="Dougan E. K."/>
            <person name="Thang M."/>
            <person name="Chan C."/>
        </authorList>
    </citation>
    <scope>NUCLEOTIDE SEQUENCE [LARGE SCALE GENOMIC DNA]</scope>
</reference>
<dbReference type="Proteomes" id="UP001189429">
    <property type="component" value="Unassembled WGS sequence"/>
</dbReference>
<sequence>MLAAEHVAAESIELICQQAGELLYDHYLQRKAFPFASEIVSSALTLENAADEALLRRASHGAAAEEAGSRSGMVDLQHLMVQHAASETELHARAAETWRKYASQLANSGCSYKGGLLPCPSGNICYYTGHGGLNVTATAEYRGSIIKTVLTPDPDAAVDQKS</sequence>
<gene>
    <name evidence="1" type="ORF">PCOR1329_LOCUS16604</name>
</gene>
<evidence type="ECO:0000313" key="1">
    <source>
        <dbReference type="EMBL" id="CAK0812281.1"/>
    </source>
</evidence>
<evidence type="ECO:0000313" key="2">
    <source>
        <dbReference type="Proteomes" id="UP001189429"/>
    </source>
</evidence>
<accession>A0ABN9R0R7</accession>
<comment type="caution">
    <text evidence="1">The sequence shown here is derived from an EMBL/GenBank/DDBJ whole genome shotgun (WGS) entry which is preliminary data.</text>
</comment>
<keyword evidence="2" id="KW-1185">Reference proteome</keyword>
<protein>
    <submittedName>
        <fullName evidence="1">Uncharacterized protein</fullName>
    </submittedName>
</protein>
<name>A0ABN9R0R7_9DINO</name>
<organism evidence="1 2">
    <name type="scientific">Prorocentrum cordatum</name>
    <dbReference type="NCBI Taxonomy" id="2364126"/>
    <lineage>
        <taxon>Eukaryota</taxon>
        <taxon>Sar</taxon>
        <taxon>Alveolata</taxon>
        <taxon>Dinophyceae</taxon>
        <taxon>Prorocentrales</taxon>
        <taxon>Prorocentraceae</taxon>
        <taxon>Prorocentrum</taxon>
    </lineage>
</organism>
<dbReference type="EMBL" id="CAUYUJ010005105">
    <property type="protein sequence ID" value="CAK0812281.1"/>
    <property type="molecule type" value="Genomic_DNA"/>
</dbReference>